<dbReference type="KEGG" id="erw:ERWE_CDS_00550"/>
<sequence>MVNILILNFKKPTFCSHRNNYISALVRLIYHIFVNSTVLGELRIYKYVSFKSKITIYILLKILAKH</sequence>
<protein>
    <submittedName>
        <fullName evidence="1">Uncharacterized protein</fullName>
    </submittedName>
</protein>
<dbReference type="AlphaFoldDB" id="A0A0H3M508"/>
<accession>A0A0H3M508</accession>
<organism evidence="1 2">
    <name type="scientific">Ehrlichia ruminantium (strain Welgevonden)</name>
    <dbReference type="NCBI Taxonomy" id="254945"/>
    <lineage>
        <taxon>Bacteria</taxon>
        <taxon>Pseudomonadati</taxon>
        <taxon>Pseudomonadota</taxon>
        <taxon>Alphaproteobacteria</taxon>
        <taxon>Rickettsiales</taxon>
        <taxon>Anaplasmataceae</taxon>
        <taxon>Ehrlichia</taxon>
    </lineage>
</organism>
<gene>
    <name evidence="1" type="ordered locus">ERWE_CDS_00550</name>
</gene>
<evidence type="ECO:0000313" key="1">
    <source>
        <dbReference type="EMBL" id="CAI26549.1"/>
    </source>
</evidence>
<reference evidence="1 2" key="1">
    <citation type="journal article" date="2006" name="J. Bacteriol.">
        <title>Comparative genomic analysis of three strains of Ehrlichia ruminantium reveals an active process of genome size plasticity.</title>
        <authorList>
            <person name="Frutos R."/>
            <person name="Viari A."/>
            <person name="Ferraz C."/>
            <person name="Morgat A."/>
            <person name="Eychenie S."/>
            <person name="Kandassami Y."/>
            <person name="Chantal I."/>
            <person name="Bensaid A."/>
            <person name="Coissac E."/>
            <person name="Vachiery N."/>
            <person name="Demaille J."/>
            <person name="Martinez D."/>
        </authorList>
    </citation>
    <scope>NUCLEOTIDE SEQUENCE [LARGE SCALE GENOMIC DNA]</scope>
    <source>
        <strain evidence="1 2">Welgevonden</strain>
    </source>
</reference>
<dbReference type="EMBL" id="CR925678">
    <property type="protein sequence ID" value="CAI26549.1"/>
    <property type="molecule type" value="Genomic_DNA"/>
</dbReference>
<keyword evidence="2" id="KW-1185">Reference proteome</keyword>
<evidence type="ECO:0000313" key="2">
    <source>
        <dbReference type="Proteomes" id="UP000001021"/>
    </source>
</evidence>
<proteinExistence type="predicted"/>
<name>A0A0H3M508_EHRRW</name>
<dbReference type="Proteomes" id="UP000001021">
    <property type="component" value="Chromosome"/>
</dbReference>
<dbReference type="HOGENOM" id="CLU_2824283_0_0_5"/>